<dbReference type="SUPFAM" id="SSF53850">
    <property type="entry name" value="Periplasmic binding protein-like II"/>
    <property type="match status" value="1"/>
</dbReference>
<reference evidence="4" key="1">
    <citation type="submission" date="2020-10" db="EMBL/GenBank/DDBJ databases">
        <authorList>
            <person name="Gilroy R."/>
        </authorList>
    </citation>
    <scope>NUCLEOTIDE SEQUENCE</scope>
    <source>
        <strain evidence="4">ChiHjej12B11-7776</strain>
    </source>
</reference>
<proteinExistence type="predicted"/>
<dbReference type="InterPro" id="IPR006059">
    <property type="entry name" value="SBP"/>
</dbReference>
<dbReference type="Pfam" id="PF13416">
    <property type="entry name" value="SBP_bac_8"/>
    <property type="match status" value="1"/>
</dbReference>
<keyword evidence="2" id="KW-1133">Transmembrane helix</keyword>
<accession>A0A9D1SQ15</accession>
<name>A0A9D1SQ15_9BACT</name>
<gene>
    <name evidence="4" type="ORF">IAC72_01010</name>
</gene>
<dbReference type="Gene3D" id="3.40.190.10">
    <property type="entry name" value="Periplasmic binding protein-like II"/>
    <property type="match status" value="2"/>
</dbReference>
<protein>
    <submittedName>
        <fullName evidence="4">Extracellular solute-binding protein</fullName>
    </submittedName>
</protein>
<dbReference type="PANTHER" id="PTHR30222:SF17">
    <property type="entry name" value="SPERMIDINE_PUTRESCINE-BINDING PERIPLASMIC PROTEIN"/>
    <property type="match status" value="1"/>
</dbReference>
<reference evidence="4" key="2">
    <citation type="journal article" date="2021" name="PeerJ">
        <title>Extensive microbial diversity within the chicken gut microbiome revealed by metagenomics and culture.</title>
        <authorList>
            <person name="Gilroy R."/>
            <person name="Ravi A."/>
            <person name="Getino M."/>
            <person name="Pursley I."/>
            <person name="Horton D.L."/>
            <person name="Alikhan N.F."/>
            <person name="Baker D."/>
            <person name="Gharbi K."/>
            <person name="Hall N."/>
            <person name="Watson M."/>
            <person name="Adriaenssens E.M."/>
            <person name="Foster-Nyarko E."/>
            <person name="Jarju S."/>
            <person name="Secka A."/>
            <person name="Antonio M."/>
            <person name="Oren A."/>
            <person name="Chaudhuri R.R."/>
            <person name="La Ragione R."/>
            <person name="Hildebrand F."/>
            <person name="Pallen M.J."/>
        </authorList>
    </citation>
    <scope>NUCLEOTIDE SEQUENCE</scope>
    <source>
        <strain evidence="4">ChiHjej12B11-7776</strain>
    </source>
</reference>
<keyword evidence="2" id="KW-0812">Transmembrane</keyword>
<organism evidence="4 5">
    <name type="scientific">Candidatus Fimimonas merdipullorum</name>
    <dbReference type="NCBI Taxonomy" id="2840822"/>
    <lineage>
        <taxon>Bacteria</taxon>
        <taxon>Pseudomonadati</taxon>
        <taxon>Myxococcota</taxon>
        <taxon>Myxococcia</taxon>
        <taxon>Myxococcales</taxon>
        <taxon>Cystobacterineae</taxon>
        <taxon>Myxococcaceae</taxon>
        <taxon>Myxococcaceae incertae sedis</taxon>
        <taxon>Candidatus Fimimonas</taxon>
    </lineage>
</organism>
<feature type="chain" id="PRO_5039677086" evidence="3">
    <location>
        <begin position="22"/>
        <end position="551"/>
    </location>
</feature>
<evidence type="ECO:0000313" key="5">
    <source>
        <dbReference type="Proteomes" id="UP000886852"/>
    </source>
</evidence>
<sequence length="551" mass="62777">MKKSFVVIVAVMLLCVLALYAACEPIQENVDELVVYNWADYIYDYEDDFKAYYKNLTGRDIKVTYVTFDTNETMLTKILNGDSIVDVMCPSEYAIQKLLEQDMLLEMNYFGEAEDYIDTSSLNGYVHNSGNVDAQFVQKIDEVFGSVQVNGADGAKTVKMSDYFVPYMYGTLGILYNKVYFEELGIYDRETLNKANWGILFNDDGSGNMLSDGLTGRIYMKDSIRDSYAATVFYMLERGMLDGLTVTDKNSANYGKLYTELSMGDMINTVDDQLIELCGDVLKTQKDQLYGYEVDFGKNELIQGIAYVDLAWSGDALYAVEESWDDDYIDPMLEYDEGESGGYTLGYYVPHDSGNIWFDGWVIPKTCPDSHLQAAKIFINFLNELYVAANNMMEIGYTSAVDGEKVKNDAECREILAQGYYVYGEDWEITDEDGNVLSQEECDYASWQEFEDYFFNNFDPIDDSNWRYPFEIMAGNEYNRGIEELGVMRDFGANNYKVSTMWEDVRSTGITAWALLGWTVLAAAVIVGVTALVVWLQRRSKMRVIVKRADE</sequence>
<dbReference type="PANTHER" id="PTHR30222">
    <property type="entry name" value="SPERMIDINE/PUTRESCINE-BINDING PERIPLASMIC PROTEIN"/>
    <property type="match status" value="1"/>
</dbReference>
<evidence type="ECO:0000256" key="3">
    <source>
        <dbReference type="SAM" id="SignalP"/>
    </source>
</evidence>
<dbReference type="EMBL" id="DVOC01000018">
    <property type="protein sequence ID" value="HIU90581.1"/>
    <property type="molecule type" value="Genomic_DNA"/>
</dbReference>
<keyword evidence="1 3" id="KW-0732">Signal</keyword>
<comment type="caution">
    <text evidence="4">The sequence shown here is derived from an EMBL/GenBank/DDBJ whole genome shotgun (WGS) entry which is preliminary data.</text>
</comment>
<feature type="signal peptide" evidence="3">
    <location>
        <begin position="1"/>
        <end position="21"/>
    </location>
</feature>
<keyword evidence="2" id="KW-0472">Membrane</keyword>
<dbReference type="AlphaFoldDB" id="A0A9D1SQ15"/>
<evidence type="ECO:0000256" key="1">
    <source>
        <dbReference type="ARBA" id="ARBA00022729"/>
    </source>
</evidence>
<evidence type="ECO:0000313" key="4">
    <source>
        <dbReference type="EMBL" id="HIU90581.1"/>
    </source>
</evidence>
<feature type="transmembrane region" description="Helical" evidence="2">
    <location>
        <begin position="513"/>
        <end position="536"/>
    </location>
</feature>
<dbReference type="Proteomes" id="UP000886852">
    <property type="component" value="Unassembled WGS sequence"/>
</dbReference>
<evidence type="ECO:0000256" key="2">
    <source>
        <dbReference type="SAM" id="Phobius"/>
    </source>
</evidence>